<dbReference type="AlphaFoldDB" id="A0A8S9QJ25"/>
<sequence>MESSPLQSLGRDGLARAKSQNILKVSLDVENNYSAVPCGNNRQTTPSGCSARNTSNMTSFLHAPFSGFITYSRPEKTQKGVNRLGKRLENL</sequence>
<dbReference type="Proteomes" id="UP000712600">
    <property type="component" value="Unassembled WGS sequence"/>
</dbReference>
<proteinExistence type="predicted"/>
<dbReference type="EMBL" id="QGKX02001290">
    <property type="protein sequence ID" value="KAF3539742.1"/>
    <property type="molecule type" value="Genomic_DNA"/>
</dbReference>
<accession>A0A8S9QJ25</accession>
<comment type="caution">
    <text evidence="1">The sequence shown here is derived from an EMBL/GenBank/DDBJ whole genome shotgun (WGS) entry which is preliminary data.</text>
</comment>
<evidence type="ECO:0000313" key="1">
    <source>
        <dbReference type="EMBL" id="KAF3539742.1"/>
    </source>
</evidence>
<reference evidence="1" key="1">
    <citation type="submission" date="2019-12" db="EMBL/GenBank/DDBJ databases">
        <title>Genome sequencing and annotation of Brassica cretica.</title>
        <authorList>
            <person name="Studholme D.J."/>
            <person name="Sarris P."/>
        </authorList>
    </citation>
    <scope>NUCLEOTIDE SEQUENCE</scope>
    <source>
        <strain evidence="1">PFS-109/04</strain>
        <tissue evidence="1">Leaf</tissue>
    </source>
</reference>
<protein>
    <submittedName>
        <fullName evidence="1">Uncharacterized protein</fullName>
    </submittedName>
</protein>
<evidence type="ECO:0000313" key="2">
    <source>
        <dbReference type="Proteomes" id="UP000712600"/>
    </source>
</evidence>
<name>A0A8S9QJ25_BRACR</name>
<gene>
    <name evidence="1" type="ORF">F2Q69_00020235</name>
</gene>
<organism evidence="1 2">
    <name type="scientific">Brassica cretica</name>
    <name type="common">Mustard</name>
    <dbReference type="NCBI Taxonomy" id="69181"/>
    <lineage>
        <taxon>Eukaryota</taxon>
        <taxon>Viridiplantae</taxon>
        <taxon>Streptophyta</taxon>
        <taxon>Embryophyta</taxon>
        <taxon>Tracheophyta</taxon>
        <taxon>Spermatophyta</taxon>
        <taxon>Magnoliopsida</taxon>
        <taxon>eudicotyledons</taxon>
        <taxon>Gunneridae</taxon>
        <taxon>Pentapetalae</taxon>
        <taxon>rosids</taxon>
        <taxon>malvids</taxon>
        <taxon>Brassicales</taxon>
        <taxon>Brassicaceae</taxon>
        <taxon>Brassiceae</taxon>
        <taxon>Brassica</taxon>
    </lineage>
</organism>